<evidence type="ECO:0000259" key="2">
    <source>
        <dbReference type="SMART" id="SM00507"/>
    </source>
</evidence>
<feature type="domain" description="HNH nuclease" evidence="2">
    <location>
        <begin position="140"/>
        <end position="200"/>
    </location>
</feature>
<evidence type="ECO:0000313" key="3">
    <source>
        <dbReference type="EMBL" id="CEM24249.1"/>
    </source>
</evidence>
<dbReference type="EMBL" id="CDMY01000581">
    <property type="protein sequence ID" value="CEM24249.1"/>
    <property type="molecule type" value="Genomic_DNA"/>
</dbReference>
<dbReference type="Proteomes" id="UP000041254">
    <property type="component" value="Unassembled WGS sequence"/>
</dbReference>
<feature type="region of interest" description="Disordered" evidence="1">
    <location>
        <begin position="64"/>
        <end position="99"/>
    </location>
</feature>
<dbReference type="PhylomeDB" id="A0A0G4G7E2"/>
<feature type="compositionally biased region" description="Basic and acidic residues" evidence="1">
    <location>
        <begin position="87"/>
        <end position="99"/>
    </location>
</feature>
<dbReference type="SMART" id="SM00507">
    <property type="entry name" value="HNHc"/>
    <property type="match status" value="2"/>
</dbReference>
<dbReference type="InterPro" id="IPR003615">
    <property type="entry name" value="HNH_nuc"/>
</dbReference>
<proteinExistence type="predicted"/>
<sequence>MATWRFFDSYLCRSIQTSLRRQSDVTFRAAAASALFSCGLPYGNPLQWHASIWTFQQRQYSQHSIDGSEGDSTSSGSPPPPASDDLEPPRGPEEKWRPVPEIDGLAKLGVQVSTYGNIWTPKVGLTRGWIMKGYFYVKISGKNCRVHRLVAETFLQEQKRQLIRHHGSSVSSKLQVDHIDGSTRNNHVSNLQWMTPKEHVIKTHRTIARPRNVHGGARRVTATHDQTGQQRIFRSLALTAKHFSVSSDTVSSRLRTGRPLDGWCLSYVTEDTASMPGEEFRGITFLHDRCKRGRLPMVSNMGRIEHTNGHQTCGYLHSGGYCPVKLSGQNFLVHRLVAEVFLYEQKRRLIEEGNDESELEVDHIDSNPSNNRLEKLRWVTR</sequence>
<dbReference type="STRING" id="1169540.A0A0G4G7E2"/>
<dbReference type="SUPFAM" id="SSF54060">
    <property type="entry name" value="His-Me finger endonucleases"/>
    <property type="match status" value="2"/>
</dbReference>
<feature type="compositionally biased region" description="Low complexity" evidence="1">
    <location>
        <begin position="64"/>
        <end position="76"/>
    </location>
</feature>
<dbReference type="CDD" id="cd00085">
    <property type="entry name" value="HNHc"/>
    <property type="match status" value="1"/>
</dbReference>
<dbReference type="Pfam" id="PF13392">
    <property type="entry name" value="HNH_3"/>
    <property type="match status" value="2"/>
</dbReference>
<gene>
    <name evidence="3" type="ORF">Vbra_3128</name>
</gene>
<organism evidence="3 4">
    <name type="scientific">Vitrella brassicaformis (strain CCMP3155)</name>
    <dbReference type="NCBI Taxonomy" id="1169540"/>
    <lineage>
        <taxon>Eukaryota</taxon>
        <taxon>Sar</taxon>
        <taxon>Alveolata</taxon>
        <taxon>Colpodellida</taxon>
        <taxon>Vitrellaceae</taxon>
        <taxon>Vitrella</taxon>
    </lineage>
</organism>
<protein>
    <recommendedName>
        <fullName evidence="2">HNH nuclease domain-containing protein</fullName>
    </recommendedName>
</protein>
<dbReference type="InParanoid" id="A0A0G4G7E2"/>
<keyword evidence="4" id="KW-1185">Reference proteome</keyword>
<evidence type="ECO:0000313" key="4">
    <source>
        <dbReference type="Proteomes" id="UP000041254"/>
    </source>
</evidence>
<reference evidence="3 4" key="1">
    <citation type="submission" date="2014-11" db="EMBL/GenBank/DDBJ databases">
        <authorList>
            <person name="Zhu J."/>
            <person name="Qi W."/>
            <person name="Song R."/>
        </authorList>
    </citation>
    <scope>NUCLEOTIDE SEQUENCE [LARGE SCALE GENOMIC DNA]</scope>
</reference>
<dbReference type="AlphaFoldDB" id="A0A0G4G7E2"/>
<feature type="domain" description="HNH nuclease" evidence="2">
    <location>
        <begin position="327"/>
        <end position="381"/>
    </location>
</feature>
<dbReference type="InterPro" id="IPR044925">
    <property type="entry name" value="His-Me_finger_sf"/>
</dbReference>
<dbReference type="VEuPathDB" id="CryptoDB:Vbra_3128"/>
<evidence type="ECO:0000256" key="1">
    <source>
        <dbReference type="SAM" id="MobiDB-lite"/>
    </source>
</evidence>
<dbReference type="OrthoDB" id="430296at2759"/>
<dbReference type="Gene3D" id="3.90.75.20">
    <property type="match status" value="2"/>
</dbReference>
<accession>A0A0G4G7E2</accession>
<name>A0A0G4G7E2_VITBC</name>